<dbReference type="EMBL" id="CP118166">
    <property type="protein sequence ID" value="WDI32100.1"/>
    <property type="molecule type" value="Genomic_DNA"/>
</dbReference>
<keyword evidence="5" id="KW-1133">Transmembrane helix</keyword>
<dbReference type="PANTHER" id="PTHR43630">
    <property type="entry name" value="POLY-BETA-1,6-N-ACETYL-D-GLUCOSAMINE SYNTHASE"/>
    <property type="match status" value="1"/>
</dbReference>
<evidence type="ECO:0000256" key="2">
    <source>
        <dbReference type="ARBA" id="ARBA00022676"/>
    </source>
</evidence>
<evidence type="ECO:0000313" key="7">
    <source>
        <dbReference type="Proteomes" id="UP001214043"/>
    </source>
</evidence>
<dbReference type="InterPro" id="IPR029044">
    <property type="entry name" value="Nucleotide-diphossugar_trans"/>
</dbReference>
<feature type="compositionally biased region" description="Basic and acidic residues" evidence="4">
    <location>
        <begin position="390"/>
        <end position="399"/>
    </location>
</feature>
<evidence type="ECO:0000313" key="6">
    <source>
        <dbReference type="EMBL" id="WDI32100.1"/>
    </source>
</evidence>
<feature type="transmembrane region" description="Helical" evidence="5">
    <location>
        <begin position="329"/>
        <end position="351"/>
    </location>
</feature>
<protein>
    <submittedName>
        <fullName evidence="6">Glycosyltransferase</fullName>
        <ecNumber evidence="6">2.4.-.-</ecNumber>
    </submittedName>
</protein>
<accession>A0AAE9ZK40</accession>
<sequence length="399" mass="42946">MGLLLIIIAVLVATAALFLAAFLLAEVIASLFVQSNREIDEEAGAIAVIMPAHNEANTISASIENIKSSLRASDRLIVVADNCEDNTAEVAMKHDAEVLVRDEPDKRGKGYALQYAVDVLRAAPPAVAVFADADCLFEEGALQRISSRASAAQRPVQALYLMKAPIGASPRLQVAAFAWVFINLVRMSGLQKMFDLTRFTGSGFAAPWRDVEQVEFASGEIVEDLALTFQFVRNGAAPLLAREAVVTSEFPENEEALARQNARWSLGSLRYSARSFLSLVAEGIKGANIRMIGAAVDLLIPPLTVFIVLLLLIWLYCLGIWLITGFSAAAVLAFWSIILTGLSVLIGWIAFGRETLPPSALGGAIGFLASKLRVFGAEGRKSAEQWTPTRNKDDAEPGA</sequence>
<organism evidence="6 7">
    <name type="scientific">Hyphococcus flavus</name>
    <dbReference type="NCBI Taxonomy" id="1866326"/>
    <lineage>
        <taxon>Bacteria</taxon>
        <taxon>Pseudomonadati</taxon>
        <taxon>Pseudomonadota</taxon>
        <taxon>Alphaproteobacteria</taxon>
        <taxon>Parvularculales</taxon>
        <taxon>Parvularculaceae</taxon>
        <taxon>Hyphococcus</taxon>
    </lineage>
</organism>
<dbReference type="EC" id="2.4.-.-" evidence="6"/>
<evidence type="ECO:0000256" key="1">
    <source>
        <dbReference type="ARBA" id="ARBA00006739"/>
    </source>
</evidence>
<keyword evidence="2 6" id="KW-0328">Glycosyltransferase</keyword>
<dbReference type="Gene3D" id="3.90.550.10">
    <property type="entry name" value="Spore Coat Polysaccharide Biosynthesis Protein SpsA, Chain A"/>
    <property type="match status" value="1"/>
</dbReference>
<dbReference type="Pfam" id="PF13641">
    <property type="entry name" value="Glyco_tranf_2_3"/>
    <property type="match status" value="1"/>
</dbReference>
<keyword evidence="5" id="KW-0472">Membrane</keyword>
<keyword evidence="5" id="KW-0812">Transmembrane</keyword>
<feature type="region of interest" description="Disordered" evidence="4">
    <location>
        <begin position="380"/>
        <end position="399"/>
    </location>
</feature>
<dbReference type="Proteomes" id="UP001214043">
    <property type="component" value="Chromosome"/>
</dbReference>
<dbReference type="CDD" id="cd06438">
    <property type="entry name" value="EpsO_like"/>
    <property type="match status" value="1"/>
</dbReference>
<keyword evidence="7" id="KW-1185">Reference proteome</keyword>
<dbReference type="RefSeq" id="WP_274493989.1">
    <property type="nucleotide sequence ID" value="NZ_CP118166.1"/>
</dbReference>
<proteinExistence type="inferred from homology"/>
<dbReference type="KEGG" id="hfl:PUV54_02705"/>
<dbReference type="AlphaFoldDB" id="A0AAE9ZK40"/>
<reference evidence="6" key="1">
    <citation type="submission" date="2023-02" db="EMBL/GenBank/DDBJ databases">
        <title>Genome sequence of Hyphococcus flavus.</title>
        <authorList>
            <person name="Rong J.-C."/>
            <person name="Zhao Q."/>
            <person name="Yi M."/>
            <person name="Wu J.-Y."/>
        </authorList>
    </citation>
    <scope>NUCLEOTIDE SEQUENCE</scope>
    <source>
        <strain evidence="6">MCCC 1K03223</strain>
    </source>
</reference>
<dbReference type="GO" id="GO:0016757">
    <property type="term" value="F:glycosyltransferase activity"/>
    <property type="evidence" value="ECO:0007669"/>
    <property type="project" value="UniProtKB-KW"/>
</dbReference>
<comment type="similarity">
    <text evidence="1">Belongs to the glycosyltransferase 2 family.</text>
</comment>
<dbReference type="PANTHER" id="PTHR43630:SF1">
    <property type="entry name" value="POLY-BETA-1,6-N-ACETYL-D-GLUCOSAMINE SYNTHASE"/>
    <property type="match status" value="1"/>
</dbReference>
<evidence type="ECO:0000256" key="4">
    <source>
        <dbReference type="SAM" id="MobiDB-lite"/>
    </source>
</evidence>
<evidence type="ECO:0000256" key="5">
    <source>
        <dbReference type="SAM" id="Phobius"/>
    </source>
</evidence>
<gene>
    <name evidence="6" type="ORF">PUV54_02705</name>
</gene>
<feature type="transmembrane region" description="Helical" evidence="5">
    <location>
        <begin position="298"/>
        <end position="323"/>
    </location>
</feature>
<evidence type="ECO:0000256" key="3">
    <source>
        <dbReference type="ARBA" id="ARBA00022679"/>
    </source>
</evidence>
<keyword evidence="3 6" id="KW-0808">Transferase</keyword>
<name>A0AAE9ZK40_9PROT</name>
<dbReference type="SUPFAM" id="SSF53448">
    <property type="entry name" value="Nucleotide-diphospho-sugar transferases"/>
    <property type="match status" value="1"/>
</dbReference>